<dbReference type="OrthoDB" id="870892at2"/>
<dbReference type="STRING" id="688867.SAMN05660236_4462"/>
<dbReference type="AlphaFoldDB" id="A0A1T5M5F0"/>
<protein>
    <submittedName>
        <fullName evidence="3">Osmotically-inducible protein OsmY, contains BON domain</fullName>
    </submittedName>
</protein>
<dbReference type="PROSITE" id="PS50914">
    <property type="entry name" value="BON"/>
    <property type="match status" value="3"/>
</dbReference>
<keyword evidence="1" id="KW-0732">Signal</keyword>
<dbReference type="RefSeq" id="WP_079688985.1">
    <property type="nucleotide sequence ID" value="NZ_FUZU01000003.1"/>
</dbReference>
<dbReference type="EMBL" id="FUZU01000003">
    <property type="protein sequence ID" value="SKC83461.1"/>
    <property type="molecule type" value="Genomic_DNA"/>
</dbReference>
<evidence type="ECO:0000256" key="1">
    <source>
        <dbReference type="ARBA" id="ARBA00022729"/>
    </source>
</evidence>
<dbReference type="InterPro" id="IPR051686">
    <property type="entry name" value="Lipoprotein_DolP"/>
</dbReference>
<organism evidence="3 4">
    <name type="scientific">Ohtaekwangia koreensis</name>
    <dbReference type="NCBI Taxonomy" id="688867"/>
    <lineage>
        <taxon>Bacteria</taxon>
        <taxon>Pseudomonadati</taxon>
        <taxon>Bacteroidota</taxon>
        <taxon>Cytophagia</taxon>
        <taxon>Cytophagales</taxon>
        <taxon>Fulvivirgaceae</taxon>
        <taxon>Ohtaekwangia</taxon>
    </lineage>
</organism>
<dbReference type="Proteomes" id="UP000190961">
    <property type="component" value="Unassembled WGS sequence"/>
</dbReference>
<dbReference type="PANTHER" id="PTHR34606:SF4">
    <property type="entry name" value="OUTER MEMBRANE LIPOPROTEIN DOLP"/>
    <property type="match status" value="1"/>
</dbReference>
<feature type="domain" description="BON" evidence="2">
    <location>
        <begin position="152"/>
        <end position="220"/>
    </location>
</feature>
<feature type="domain" description="BON" evidence="2">
    <location>
        <begin position="3"/>
        <end position="73"/>
    </location>
</feature>
<evidence type="ECO:0000313" key="4">
    <source>
        <dbReference type="Proteomes" id="UP000190961"/>
    </source>
</evidence>
<evidence type="ECO:0000313" key="3">
    <source>
        <dbReference type="EMBL" id="SKC83461.1"/>
    </source>
</evidence>
<keyword evidence="4" id="KW-1185">Reference proteome</keyword>
<evidence type="ECO:0000259" key="2">
    <source>
        <dbReference type="PROSITE" id="PS50914"/>
    </source>
</evidence>
<dbReference type="InterPro" id="IPR014004">
    <property type="entry name" value="Transpt-assoc_nodulatn_dom_bac"/>
</dbReference>
<dbReference type="SMART" id="SM00749">
    <property type="entry name" value="BON"/>
    <property type="match status" value="3"/>
</dbReference>
<dbReference type="InterPro" id="IPR007055">
    <property type="entry name" value="BON_dom"/>
</dbReference>
<sequence length="224" mass="24927">MKTNEELRKDVMEEIKWDPKLRNVATEIGVASKDGVITLSGILDSYWKKIAAEKAAQRVLGVKVVACDIEVKIGNMGKRTDTEIAEAVRNALRWNSAVNEDRIEVKVDEGWVYLDGAVDFEFEKRYAIECVEDLLSVRGVTNNVSVKVKPIDTKDIQHKISAAYHRSATVDSSSIHIEAAGNKVTLRGKVKSWAEKKEAENIAWAAPGVMVVDNKIEIDVEVYA</sequence>
<gene>
    <name evidence="3" type="ORF">SAMN05660236_4462</name>
</gene>
<dbReference type="Pfam" id="PF04972">
    <property type="entry name" value="BON"/>
    <property type="match status" value="3"/>
</dbReference>
<accession>A0A1T5M5F0</accession>
<feature type="domain" description="BON" evidence="2">
    <location>
        <begin position="80"/>
        <end position="148"/>
    </location>
</feature>
<name>A0A1T5M5F0_9BACT</name>
<dbReference type="Gene3D" id="3.30.1340.30">
    <property type="match status" value="3"/>
</dbReference>
<dbReference type="PANTHER" id="PTHR34606">
    <property type="entry name" value="BON DOMAIN-CONTAINING PROTEIN"/>
    <property type="match status" value="1"/>
</dbReference>
<proteinExistence type="predicted"/>
<reference evidence="3 4" key="1">
    <citation type="submission" date="2017-02" db="EMBL/GenBank/DDBJ databases">
        <authorList>
            <person name="Peterson S.W."/>
        </authorList>
    </citation>
    <scope>NUCLEOTIDE SEQUENCE [LARGE SCALE GENOMIC DNA]</scope>
    <source>
        <strain evidence="3 4">DSM 25262</strain>
    </source>
</reference>